<dbReference type="FunFam" id="1.10.238.10:FF:000085">
    <property type="entry name" value="CDPK-related kinase 1"/>
    <property type="match status" value="1"/>
</dbReference>
<dbReference type="SUPFAM" id="SSF47473">
    <property type="entry name" value="EF-hand"/>
    <property type="match status" value="1"/>
</dbReference>
<dbReference type="GO" id="GO:0005509">
    <property type="term" value="F:calcium ion binding"/>
    <property type="evidence" value="ECO:0007669"/>
    <property type="project" value="InterPro"/>
</dbReference>
<keyword evidence="3" id="KW-1185">Reference proteome</keyword>
<dbReference type="InterPro" id="IPR002048">
    <property type="entry name" value="EF_hand_dom"/>
</dbReference>
<dbReference type="AlphaFoldDB" id="A0A0K9PUR7"/>
<name>A0A0K9PUR7_ZOSMR</name>
<dbReference type="Gene3D" id="1.10.238.10">
    <property type="entry name" value="EF-hand"/>
    <property type="match status" value="1"/>
</dbReference>
<dbReference type="PROSITE" id="PS50222">
    <property type="entry name" value="EF_HAND_2"/>
    <property type="match status" value="1"/>
</dbReference>
<accession>A0A0K9PUR7</accession>
<evidence type="ECO:0000313" key="3">
    <source>
        <dbReference type="Proteomes" id="UP000036987"/>
    </source>
</evidence>
<dbReference type="STRING" id="29655.A0A0K9PUR7"/>
<gene>
    <name evidence="2" type="ORF">ZOSMA_15G00100</name>
</gene>
<dbReference type="OrthoDB" id="1730893at2759"/>
<proteinExistence type="predicted"/>
<dbReference type="OMA" id="DSWEEYA"/>
<dbReference type="InterPro" id="IPR011992">
    <property type="entry name" value="EF-hand-dom_pair"/>
</dbReference>
<dbReference type="Proteomes" id="UP000036987">
    <property type="component" value="Unassembled WGS sequence"/>
</dbReference>
<evidence type="ECO:0000259" key="1">
    <source>
        <dbReference type="PROSITE" id="PS50222"/>
    </source>
</evidence>
<feature type="domain" description="EF-hand" evidence="1">
    <location>
        <begin position="57"/>
        <end position="92"/>
    </location>
</feature>
<comment type="caution">
    <text evidence="2">The sequence shown here is derived from an EMBL/GenBank/DDBJ whole genome shotgun (WGS) entry which is preliminary data.</text>
</comment>
<organism evidence="2 3">
    <name type="scientific">Zostera marina</name>
    <name type="common">Eelgrass</name>
    <dbReference type="NCBI Taxonomy" id="29655"/>
    <lineage>
        <taxon>Eukaryota</taxon>
        <taxon>Viridiplantae</taxon>
        <taxon>Streptophyta</taxon>
        <taxon>Embryophyta</taxon>
        <taxon>Tracheophyta</taxon>
        <taxon>Spermatophyta</taxon>
        <taxon>Magnoliopsida</taxon>
        <taxon>Liliopsida</taxon>
        <taxon>Zosteraceae</taxon>
        <taxon>Zostera</taxon>
    </lineage>
</organism>
<dbReference type="EMBL" id="LFYR01000620">
    <property type="protein sequence ID" value="KMZ72674.1"/>
    <property type="molecule type" value="Genomic_DNA"/>
</dbReference>
<evidence type="ECO:0000313" key="2">
    <source>
        <dbReference type="EMBL" id="KMZ72674.1"/>
    </source>
</evidence>
<reference evidence="3" key="1">
    <citation type="journal article" date="2016" name="Nature">
        <title>The genome of the seagrass Zostera marina reveals angiosperm adaptation to the sea.</title>
        <authorList>
            <person name="Olsen J.L."/>
            <person name="Rouze P."/>
            <person name="Verhelst B."/>
            <person name="Lin Y.-C."/>
            <person name="Bayer T."/>
            <person name="Collen J."/>
            <person name="Dattolo E."/>
            <person name="De Paoli E."/>
            <person name="Dittami S."/>
            <person name="Maumus F."/>
            <person name="Michel G."/>
            <person name="Kersting A."/>
            <person name="Lauritano C."/>
            <person name="Lohaus R."/>
            <person name="Toepel M."/>
            <person name="Tonon T."/>
            <person name="Vanneste K."/>
            <person name="Amirebrahimi M."/>
            <person name="Brakel J."/>
            <person name="Bostroem C."/>
            <person name="Chovatia M."/>
            <person name="Grimwood J."/>
            <person name="Jenkins J.W."/>
            <person name="Jueterbock A."/>
            <person name="Mraz A."/>
            <person name="Stam W.T."/>
            <person name="Tice H."/>
            <person name="Bornberg-Bauer E."/>
            <person name="Green P.J."/>
            <person name="Pearson G.A."/>
            <person name="Procaccini G."/>
            <person name="Duarte C.M."/>
            <person name="Schmutz J."/>
            <person name="Reusch T.B.H."/>
            <person name="Van de Peer Y."/>
        </authorList>
    </citation>
    <scope>NUCLEOTIDE SEQUENCE [LARGE SCALE GENOMIC DNA]</scope>
    <source>
        <strain evidence="3">cv. Finnish</strain>
    </source>
</reference>
<protein>
    <recommendedName>
        <fullName evidence="1">EF-hand domain-containing protein</fullName>
    </recommendedName>
</protein>
<sequence length="210" mass="24441">MLLWLSYFADHPWIRDYEQVNIPLDMLIYKHVKSYICSSTPLRKPTLKAFAKTCPMSQISYLRNQFMLLGLNKSGYVSMHNFKQALLKNATDATKDSRVFDFVISVSSLQHKKLDFEEFAAAATSIHQMEGLDSWEEYARRAFELFDKESNRLIMIEELVSELGLSPSIPVHVVLRDWIRHSDGKLSFLRFIKLLHGMSSYKKTELNKVQ</sequence>